<dbReference type="PANTHER" id="PTHR14025">
    <property type="entry name" value="FANCONI ANEMIA GROUP M FANCM FAMILY MEMBER"/>
    <property type="match status" value="1"/>
</dbReference>
<dbReference type="CDD" id="cd12091">
    <property type="entry name" value="FANCM_ID"/>
    <property type="match status" value="1"/>
</dbReference>
<feature type="compositionally biased region" description="Polar residues" evidence="10">
    <location>
        <begin position="60"/>
        <end position="69"/>
    </location>
</feature>
<evidence type="ECO:0000256" key="3">
    <source>
        <dbReference type="ARBA" id="ARBA00022741"/>
    </source>
</evidence>
<evidence type="ECO:0000256" key="1">
    <source>
        <dbReference type="ARBA" id="ARBA00004123"/>
    </source>
</evidence>
<name>A0AAN6JIK4_9BASI</name>
<keyword evidence="6" id="KW-0067">ATP-binding</keyword>
<dbReference type="InterPro" id="IPR001650">
    <property type="entry name" value="Helicase_C-like"/>
</dbReference>
<feature type="compositionally biased region" description="Polar residues" evidence="10">
    <location>
        <begin position="140"/>
        <end position="160"/>
    </location>
</feature>
<evidence type="ECO:0000313" key="14">
    <source>
        <dbReference type="Proteomes" id="UP001176521"/>
    </source>
</evidence>
<dbReference type="GO" id="GO:0036297">
    <property type="term" value="P:interstrand cross-link repair"/>
    <property type="evidence" value="ECO:0007669"/>
    <property type="project" value="TreeGrafter"/>
</dbReference>
<dbReference type="GO" id="GO:0043138">
    <property type="term" value="F:3'-5' DNA helicase activity"/>
    <property type="evidence" value="ECO:0007669"/>
    <property type="project" value="InterPro"/>
</dbReference>
<keyword evidence="14" id="KW-1185">Reference proteome</keyword>
<dbReference type="GO" id="GO:0016787">
    <property type="term" value="F:hydrolase activity"/>
    <property type="evidence" value="ECO:0007669"/>
    <property type="project" value="UniProtKB-KW"/>
</dbReference>
<evidence type="ECO:0000256" key="6">
    <source>
        <dbReference type="ARBA" id="ARBA00022840"/>
    </source>
</evidence>
<dbReference type="EC" id="3.6.4.12" evidence="9"/>
<feature type="region of interest" description="Disordered" evidence="10">
    <location>
        <begin position="57"/>
        <end position="76"/>
    </location>
</feature>
<feature type="compositionally biased region" description="Basic residues" evidence="10">
    <location>
        <begin position="1046"/>
        <end position="1057"/>
    </location>
</feature>
<proteinExistence type="inferred from homology"/>
<dbReference type="GO" id="GO:0045003">
    <property type="term" value="P:double-strand break repair via synthesis-dependent strand annealing"/>
    <property type="evidence" value="ECO:0007669"/>
    <property type="project" value="TreeGrafter"/>
</dbReference>
<feature type="compositionally biased region" description="Acidic residues" evidence="10">
    <location>
        <begin position="1062"/>
        <end position="1083"/>
    </location>
</feature>
<dbReference type="EMBL" id="JAPDMQ010000397">
    <property type="protein sequence ID" value="KAK0525468.1"/>
    <property type="molecule type" value="Genomic_DNA"/>
</dbReference>
<dbReference type="GO" id="GO:0009378">
    <property type="term" value="F:four-way junction helicase activity"/>
    <property type="evidence" value="ECO:0007669"/>
    <property type="project" value="TreeGrafter"/>
</dbReference>
<evidence type="ECO:0000256" key="5">
    <source>
        <dbReference type="ARBA" id="ARBA00022806"/>
    </source>
</evidence>
<dbReference type="InterPro" id="IPR039686">
    <property type="entry name" value="FANCM/Mph1-like_ID"/>
</dbReference>
<evidence type="ECO:0000256" key="8">
    <source>
        <dbReference type="ARBA" id="ARBA00047995"/>
    </source>
</evidence>
<dbReference type="PROSITE" id="PS51192">
    <property type="entry name" value="HELICASE_ATP_BIND_1"/>
    <property type="match status" value="1"/>
</dbReference>
<comment type="subunit">
    <text evidence="9">Interacts with the MHF histone-fold complex to form the FANCM-MHF complex.</text>
</comment>
<feature type="compositionally biased region" description="Acidic residues" evidence="10">
    <location>
        <begin position="1184"/>
        <end position="1196"/>
    </location>
</feature>
<dbReference type="Gene3D" id="3.40.50.300">
    <property type="entry name" value="P-loop containing nucleotide triphosphate hydrolases"/>
    <property type="match status" value="2"/>
</dbReference>
<reference evidence="13" key="1">
    <citation type="journal article" date="2023" name="PhytoFront">
        <title>Draft Genome Resources of Seven Strains of Tilletia horrida, Causal Agent of Kernel Smut of Rice.</title>
        <authorList>
            <person name="Khanal S."/>
            <person name="Antony Babu S."/>
            <person name="Zhou X.G."/>
        </authorList>
    </citation>
    <scope>NUCLEOTIDE SEQUENCE</scope>
    <source>
        <strain evidence="13">TX3</strain>
    </source>
</reference>
<dbReference type="SMART" id="SM00487">
    <property type="entry name" value="DEXDc"/>
    <property type="match status" value="1"/>
</dbReference>
<dbReference type="CDD" id="cd18033">
    <property type="entry name" value="DEXDc_FANCM"/>
    <property type="match status" value="1"/>
</dbReference>
<comment type="catalytic activity">
    <reaction evidence="8 9">
        <text>ATP + H2O = ADP + phosphate + H(+)</text>
        <dbReference type="Rhea" id="RHEA:13065"/>
        <dbReference type="ChEBI" id="CHEBI:15377"/>
        <dbReference type="ChEBI" id="CHEBI:15378"/>
        <dbReference type="ChEBI" id="CHEBI:30616"/>
        <dbReference type="ChEBI" id="CHEBI:43474"/>
        <dbReference type="ChEBI" id="CHEBI:456216"/>
        <dbReference type="EC" id="3.6.4.12"/>
    </reaction>
</comment>
<dbReference type="FunFam" id="3.40.50.300:FF:000861">
    <property type="entry name" value="Fanconi anemia, complementation group M"/>
    <property type="match status" value="1"/>
</dbReference>
<feature type="compositionally biased region" description="Polar residues" evidence="10">
    <location>
        <begin position="915"/>
        <end position="943"/>
    </location>
</feature>
<dbReference type="Pfam" id="PF00271">
    <property type="entry name" value="Helicase_C"/>
    <property type="match status" value="1"/>
</dbReference>
<comment type="caution">
    <text evidence="13">The sequence shown here is derived from an EMBL/GenBank/DDBJ whole genome shotgun (WGS) entry which is preliminary data.</text>
</comment>
<feature type="compositionally biased region" description="Basic and acidic residues" evidence="10">
    <location>
        <begin position="1197"/>
        <end position="1216"/>
    </location>
</feature>
<dbReference type="InterPro" id="IPR044749">
    <property type="entry name" value="FANCM_DEXDc"/>
</dbReference>
<feature type="region of interest" description="Disordered" evidence="10">
    <location>
        <begin position="135"/>
        <end position="166"/>
    </location>
</feature>
<comment type="similarity">
    <text evidence="2 9">Belongs to the DEAD box helicase family. DEAH subfamily. FANCM sub-subfamily.</text>
</comment>
<keyword evidence="7" id="KW-0539">Nucleus</keyword>
<feature type="region of interest" description="Disordered" evidence="10">
    <location>
        <begin position="99"/>
        <end position="122"/>
    </location>
</feature>
<dbReference type="PANTHER" id="PTHR14025:SF20">
    <property type="entry name" value="FANCONI ANEMIA GROUP M PROTEIN"/>
    <property type="match status" value="1"/>
</dbReference>
<feature type="compositionally biased region" description="Acidic residues" evidence="10">
    <location>
        <begin position="894"/>
        <end position="908"/>
    </location>
</feature>
<keyword evidence="4 13" id="KW-0378">Hydrolase</keyword>
<dbReference type="Pfam" id="PF04851">
    <property type="entry name" value="ResIII"/>
    <property type="match status" value="1"/>
</dbReference>
<keyword evidence="5 13" id="KW-0347">Helicase</keyword>
<evidence type="ECO:0000256" key="2">
    <source>
        <dbReference type="ARBA" id="ARBA00009889"/>
    </source>
</evidence>
<accession>A0AAN6JIK4</accession>
<feature type="domain" description="Helicase C-terminal" evidence="12">
    <location>
        <begin position="649"/>
        <end position="810"/>
    </location>
</feature>
<evidence type="ECO:0000259" key="12">
    <source>
        <dbReference type="PROSITE" id="PS51194"/>
    </source>
</evidence>
<dbReference type="InterPro" id="IPR006935">
    <property type="entry name" value="Helicase/UvrB_N"/>
</dbReference>
<dbReference type="PROSITE" id="PS51194">
    <property type="entry name" value="HELICASE_CTER"/>
    <property type="match status" value="1"/>
</dbReference>
<evidence type="ECO:0000259" key="11">
    <source>
        <dbReference type="PROSITE" id="PS51192"/>
    </source>
</evidence>
<sequence length="1307" mass="143923">MGSDIDLLDGDDSFWELAETQLLNSTSNASRSVGASAWAAQAKQAISAPRAVPSVAALSRPQQGASSGPAQPAARRTQLYVNPKIGNMRSLTMQTEPAAVPTSYAPPTSAPGPSQSATGPGFRQRNLFGEVIADAPVAGSSRSRSLQETTRNGPTSTQRSGRPAHSQLVEGENLTAQMTFKAQKVTKQWDFSQPVRKGKKNGGMSANSKGKQRAVEDHEYDEFLSDYSGEEMAHDQSGESSGAEEGRTQSKLPGRNSPMKQKIDLDAAKTWIYPTNKSFRSYQYNIVQKALFNNVLVALPTGLGKTFIAAVVILNFYRWFPEGKIIFVAPTKPLVSQQQVACHGICGLPWDQAIELTGSTKSRMRGDEWQTKRIFYMTPQTFENDLTSSSCDPRDVVCVVVDEAHRATGNYAYGCVIRHIMRYNRHFRVLALTATPGSKSEKVQEVIDSLHIGHIEIRSEEALDIRSYVHKKVENRVVVSPGPVVGPLQEALGMMMRNYLDPAIGAGLLRSGTDPRTLHSFHCRQMMRDHKNPVFSRQPHLRACLSELATLADCMQTLVVYSVEMFRGKFFEAAAKAQRAQGPKRKLYSTENKHYERILQILEDAKDPKTNQVVHPKMDALLETVQKHFSDHDAESEQFEIVHWTAGDGLRGKPPPMKRETKAMVFCHFRESVAELVNYLNANGLKAVSFVGQASSKGSKGCTQKQQEQIIRDFKAGKTNVIVATSIGEEGLDIGEIDLIVCYDAQKDPVRMLQRIGRTGRQRDGKIYVLLSEGKEENNWQQSKDSYKTVQKEINAGYSCELFDDVERLIPNDIQPACVKEDVAEHEFDPELINQHISRKKGPTARIKKEEKDPMRNIPQGSILGFLKASEVRKPSAAPSKRQDGAKKGKVEDDPFDDAEVDEDDDFDWSVLDQIPTQKLQSTKRPAPSDTQASKGRSASGPQSIYIPKPVRLTPTPPQPSTKTTFGTGLKIPTRALGTGPRRAVSTGSALTERSNGKGLSSLSSLQDEDADAMPHRKSPHPLVLQMAAASGLDVDALTGSSSRSVGKRAKPHRPIQRTRDEQEDDDDDEEEEEEEDGDDDDQPIQPARRGAKKRTMQRLMQSSSSSPARPDDDRRWGRTAQGSTSAGGKRKRAQETAGASTSAKKPKLPKLPKKPIGNSQTSRGLFAYEAERDTDEEMHGDKDEDDEGLDTDEADSSDREHVGDFDPTQHPDAKYNQRSVYAQSLMTQTSLTPFKRGSRSFGVGGYFGEGGVGRAGFDNKGNPLQSSRGAAAPMDGSDDRYTQDSFVVGDDEEIEFLSDEDGDSSD</sequence>
<gene>
    <name evidence="13" type="primary">MPH1</name>
    <name evidence="13" type="ORF">OC842_005493</name>
</gene>
<feature type="domain" description="Helicase ATP-binding" evidence="11">
    <location>
        <begin position="286"/>
        <end position="454"/>
    </location>
</feature>
<organism evidence="13 14">
    <name type="scientific">Tilletia horrida</name>
    <dbReference type="NCBI Taxonomy" id="155126"/>
    <lineage>
        <taxon>Eukaryota</taxon>
        <taxon>Fungi</taxon>
        <taxon>Dikarya</taxon>
        <taxon>Basidiomycota</taxon>
        <taxon>Ustilaginomycotina</taxon>
        <taxon>Exobasidiomycetes</taxon>
        <taxon>Tilletiales</taxon>
        <taxon>Tilletiaceae</taxon>
        <taxon>Tilletia</taxon>
    </lineage>
</organism>
<dbReference type="GO" id="GO:0005524">
    <property type="term" value="F:ATP binding"/>
    <property type="evidence" value="ECO:0007669"/>
    <property type="project" value="UniProtKB-UniRule"/>
</dbReference>
<dbReference type="SUPFAM" id="SSF52540">
    <property type="entry name" value="P-loop containing nucleoside triphosphate hydrolases"/>
    <property type="match status" value="1"/>
</dbReference>
<dbReference type="GO" id="GO:0000400">
    <property type="term" value="F:four-way junction DNA binding"/>
    <property type="evidence" value="ECO:0007669"/>
    <property type="project" value="TreeGrafter"/>
</dbReference>
<evidence type="ECO:0000256" key="10">
    <source>
        <dbReference type="SAM" id="MobiDB-lite"/>
    </source>
</evidence>
<feature type="compositionally biased region" description="Basic residues" evidence="10">
    <location>
        <begin position="1145"/>
        <end position="1154"/>
    </location>
</feature>
<evidence type="ECO:0000256" key="4">
    <source>
        <dbReference type="ARBA" id="ARBA00022801"/>
    </source>
</evidence>
<comment type="function">
    <text evidence="9">ATP-dependent DNA helicase involved in DNA damage repair by homologous recombination and in genome maintenance. Capable of unwinding D-loops. Plays a role in limiting crossover recombinants during mitotic DNA double-strand break (DSB) repair. Component of a FANCM-MHF complex which promotes gene conversion at blocked replication forks, probably by reversal of the stalled fork.</text>
</comment>
<dbReference type="GO" id="GO:0005634">
    <property type="term" value="C:nucleus"/>
    <property type="evidence" value="ECO:0007669"/>
    <property type="project" value="UniProtKB-SubCell"/>
</dbReference>
<evidence type="ECO:0000313" key="13">
    <source>
        <dbReference type="EMBL" id="KAK0525468.1"/>
    </source>
</evidence>
<dbReference type="InterPro" id="IPR027417">
    <property type="entry name" value="P-loop_NTPase"/>
</dbReference>
<feature type="region of interest" description="Disordered" evidence="10">
    <location>
        <begin position="230"/>
        <end position="259"/>
    </location>
</feature>
<feature type="region of interest" description="Disordered" evidence="10">
    <location>
        <begin position="836"/>
        <end position="1222"/>
    </location>
</feature>
<keyword evidence="3" id="KW-0547">Nucleotide-binding</keyword>
<comment type="subcellular location">
    <subcellularLocation>
        <location evidence="1 9">Nucleus</location>
    </subcellularLocation>
</comment>
<feature type="region of interest" description="Disordered" evidence="10">
    <location>
        <begin position="185"/>
        <end position="217"/>
    </location>
</feature>
<feature type="region of interest" description="Disordered" evidence="10">
    <location>
        <begin position="1253"/>
        <end position="1284"/>
    </location>
</feature>
<protein>
    <recommendedName>
        <fullName evidence="9">ATP-dependent DNA helicase</fullName>
        <ecNumber evidence="9">3.6.4.12</ecNumber>
    </recommendedName>
</protein>
<dbReference type="InterPro" id="IPR014001">
    <property type="entry name" value="Helicase_ATP-bd"/>
</dbReference>
<dbReference type="Proteomes" id="UP001176521">
    <property type="component" value="Unassembled WGS sequence"/>
</dbReference>
<dbReference type="SMART" id="SM00490">
    <property type="entry name" value="HELICc"/>
    <property type="match status" value="1"/>
</dbReference>
<evidence type="ECO:0000256" key="9">
    <source>
        <dbReference type="RuleBase" id="RU367027"/>
    </source>
</evidence>
<evidence type="ECO:0000256" key="7">
    <source>
        <dbReference type="ARBA" id="ARBA00023242"/>
    </source>
</evidence>
<feature type="compositionally biased region" description="Basic and acidic residues" evidence="10">
    <location>
        <begin position="881"/>
        <end position="893"/>
    </location>
</feature>